<evidence type="ECO:0000256" key="8">
    <source>
        <dbReference type="ARBA" id="ARBA00023125"/>
    </source>
</evidence>
<comment type="subcellular location">
    <subcellularLocation>
        <location evidence="1">Nucleus</location>
        <location evidence="1">Nucleolus</location>
    </subcellularLocation>
</comment>
<name>A0A4U5NEX1_STECR</name>
<dbReference type="GO" id="GO:0070860">
    <property type="term" value="C:RNA polymerase I core factor complex"/>
    <property type="evidence" value="ECO:0007669"/>
    <property type="project" value="InterPro"/>
</dbReference>
<keyword evidence="7" id="KW-0805">Transcription regulation</keyword>
<evidence type="ECO:0000256" key="4">
    <source>
        <dbReference type="ARBA" id="ARBA00022723"/>
    </source>
</evidence>
<reference evidence="13" key="1">
    <citation type="submission" date="2013-11" db="EMBL/GenBank/DDBJ databases">
        <authorList>
            <person name="Sternberg P."/>
            <person name="Dillman A."/>
            <person name="Macchietto M."/>
        </authorList>
    </citation>
    <scope>NUCLEOTIDE SEQUENCE</scope>
    <source>
        <strain evidence="13">ALL</strain>
    </source>
</reference>
<dbReference type="STRING" id="34508.A0A4U5NEX1"/>
<feature type="domain" description="RRN7-type" evidence="12">
    <location>
        <begin position="7"/>
        <end position="33"/>
    </location>
</feature>
<evidence type="ECO:0000256" key="5">
    <source>
        <dbReference type="ARBA" id="ARBA00022771"/>
    </source>
</evidence>
<keyword evidence="5" id="KW-0863">Zinc-finger</keyword>
<gene>
    <name evidence="13" type="ORF">L596_015217</name>
</gene>
<dbReference type="PANTHER" id="PTHR31576:SF2">
    <property type="entry name" value="TATA BOX-BINDING PROTEIN-ASSOCIATED FACTOR RNA POLYMERASE I SUBUNIT B"/>
    <property type="match status" value="1"/>
</dbReference>
<protein>
    <recommendedName>
        <fullName evidence="3">TATA box-binding protein-associated factor RNA polymerase I subunit B</fullName>
    </recommendedName>
    <alternativeName>
        <fullName evidence="11">TATA box-binding protein-associated factor 1B</fullName>
    </alternativeName>
</protein>
<evidence type="ECO:0000259" key="12">
    <source>
        <dbReference type="Pfam" id="PF11781"/>
    </source>
</evidence>
<evidence type="ECO:0000256" key="6">
    <source>
        <dbReference type="ARBA" id="ARBA00022833"/>
    </source>
</evidence>
<dbReference type="GO" id="GO:0005668">
    <property type="term" value="C:RNA polymerase transcription factor SL1 complex"/>
    <property type="evidence" value="ECO:0007669"/>
    <property type="project" value="TreeGrafter"/>
</dbReference>
<keyword evidence="4" id="KW-0479">Metal-binding</keyword>
<comment type="similarity">
    <text evidence="2">Belongs to the RRN7/TAF1B family.</text>
</comment>
<dbReference type="OrthoDB" id="10069252at2759"/>
<dbReference type="Pfam" id="PF11781">
    <property type="entry name" value="Zn_ribbon_RRN7"/>
    <property type="match status" value="1"/>
</dbReference>
<keyword evidence="6" id="KW-0862">Zinc</keyword>
<dbReference type="GO" id="GO:0008270">
    <property type="term" value="F:zinc ion binding"/>
    <property type="evidence" value="ECO:0007669"/>
    <property type="project" value="UniProtKB-KW"/>
</dbReference>
<proteinExistence type="inferred from homology"/>
<keyword evidence="8" id="KW-0238">DNA-binding</keyword>
<dbReference type="AlphaFoldDB" id="A0A4U5NEX1"/>
<evidence type="ECO:0000256" key="2">
    <source>
        <dbReference type="ARBA" id="ARBA00006899"/>
    </source>
</evidence>
<keyword evidence="9" id="KW-0804">Transcription</keyword>
<evidence type="ECO:0000313" key="13">
    <source>
        <dbReference type="EMBL" id="TKR81334.1"/>
    </source>
</evidence>
<accession>A0A4U5NEX1</accession>
<evidence type="ECO:0000256" key="3">
    <source>
        <dbReference type="ARBA" id="ARBA00018994"/>
    </source>
</evidence>
<dbReference type="GO" id="GO:0001164">
    <property type="term" value="F:RNA polymerase I core promoter sequence-specific DNA binding"/>
    <property type="evidence" value="ECO:0007669"/>
    <property type="project" value="InterPro"/>
</dbReference>
<organism evidence="13">
    <name type="scientific">Steinernema carpocapsae</name>
    <name type="common">Entomopathogenic nematode</name>
    <dbReference type="NCBI Taxonomy" id="34508"/>
    <lineage>
        <taxon>Eukaryota</taxon>
        <taxon>Metazoa</taxon>
        <taxon>Ecdysozoa</taxon>
        <taxon>Nematoda</taxon>
        <taxon>Chromadorea</taxon>
        <taxon>Rhabditida</taxon>
        <taxon>Tylenchina</taxon>
        <taxon>Panagrolaimomorpha</taxon>
        <taxon>Strongyloidoidea</taxon>
        <taxon>Steinernematidae</taxon>
        <taxon>Steinernema</taxon>
    </lineage>
</organism>
<keyword evidence="10" id="KW-0539">Nucleus</keyword>
<evidence type="ECO:0000256" key="9">
    <source>
        <dbReference type="ARBA" id="ARBA00023163"/>
    </source>
</evidence>
<evidence type="ECO:0000256" key="1">
    <source>
        <dbReference type="ARBA" id="ARBA00004604"/>
    </source>
</evidence>
<dbReference type="InterPro" id="IPR021752">
    <property type="entry name" value="TF_Rrn7_Zf"/>
</dbReference>
<sequence>MDSQVKETCPVCRASEFELVEGFYYCQTCGTQSQTQREYDIDEAMDGNAGLYSRTTRVKKPKEKQLESESKNKDRLLTKEEYLQRRAQRGMEFPKYLLQCGYRLATFAKLLHRYAEILIRDFDVDESVLIKVRFMLQEYLRIAGVAFTDSELAQNEDEALSVMDKKLKPEIKKELSENRRNMKNRKIQQEKDAEKKKKFMSAGEALGNIFGDEDDEEVKKLREVETEDAKDALNDTMFQVNVVRIIKTKISQKAVIAAGNLFMDIDLILAMLYVACITSGATWILLSDITRWYREGRFPITQDQLNAVTFAVGMESMSDTNMEASARRRVRGTNYAAQPLFQSYRVFHAAVQMVGLPREISVKPEFEQILLRFVYNLNLPYLFMDRLKALLKLLPIHCERSLVQSEAESPLDSARMREMIQNPIKDVYGSVSFFNLFFDTCKVPCRDQFRRMHNQSFIMSDEVKAAALILFALKLMFGLDDSREFAFKSSNGANPTENLNFGRFLLQLRLRMEVWKGKTVAEVLSKGYTPKSQTATASVPSYVSDMRFREELTEICSRQNDFRGCVPSIDSLSGRTKALFRHFEGDVQDQISRHFHEKDALYTPLRQTVVTNKNVITEIPSEALDSDNVTVFSECYSKASLEYDEPEEAVAVPYKSREENDSRCSSEEKRQKWKALFPLSSGYQVYPRIQRLGSIATTEATAVRGLFDEGELVPVLICGDSEIMFETAKPCFSQSFSFLLKQLSLIIGEMEHIVYFTLLMLEVMLFEKTKHAAFEESLLKGNPMDVKVGRNVVEVFLADQSDIPRWQRRYAISNDGKGIELSRSSERAHCSLPLNEAIPLLFWKYW</sequence>
<dbReference type="PANTHER" id="PTHR31576">
    <property type="entry name" value="TATA BOX-BINDING PROTEIN-ASSOCIATED FACTOR RNA POLYMERASE I SUBUNIT B"/>
    <property type="match status" value="1"/>
</dbReference>
<evidence type="ECO:0000256" key="11">
    <source>
        <dbReference type="ARBA" id="ARBA00032500"/>
    </source>
</evidence>
<dbReference type="EMBL" id="AZBU02000004">
    <property type="protein sequence ID" value="TKR81334.1"/>
    <property type="molecule type" value="Genomic_DNA"/>
</dbReference>
<comment type="caution">
    <text evidence="13">The sequence shown here is derived from an EMBL/GenBank/DDBJ whole genome shotgun (WGS) entry which is preliminary data.</text>
</comment>
<evidence type="ECO:0000256" key="10">
    <source>
        <dbReference type="ARBA" id="ARBA00023242"/>
    </source>
</evidence>
<reference evidence="13" key="3">
    <citation type="journal article" date="2019" name="G3 (Bethesda)">
        <title>Hybrid Assembly of the Genome of the Entomopathogenic Nematode Steinernema carpocapsae Identifies the X-Chromosome.</title>
        <authorList>
            <person name="Serra L."/>
            <person name="Macchietto M."/>
            <person name="Macias-Munoz A."/>
            <person name="McGill C.J."/>
            <person name="Rodriguez I.M."/>
            <person name="Rodriguez B."/>
            <person name="Murad R."/>
            <person name="Mortazavi A."/>
        </authorList>
    </citation>
    <scope>NUCLEOTIDE SEQUENCE</scope>
    <source>
        <strain evidence="13">ALL</strain>
    </source>
</reference>
<reference evidence="13" key="2">
    <citation type="journal article" date="2015" name="Genome Biol.">
        <title>Comparative genomics of Steinernema reveals deeply conserved gene regulatory networks.</title>
        <authorList>
            <person name="Dillman A.R."/>
            <person name="Macchietto M."/>
            <person name="Porter C.F."/>
            <person name="Rogers A."/>
            <person name="Williams B."/>
            <person name="Antoshechkin I."/>
            <person name="Lee M.M."/>
            <person name="Goodwin Z."/>
            <person name="Lu X."/>
            <person name="Lewis E.E."/>
            <person name="Goodrich-Blair H."/>
            <person name="Stock S.P."/>
            <person name="Adams B.J."/>
            <person name="Sternberg P.W."/>
            <person name="Mortazavi A."/>
        </authorList>
    </citation>
    <scope>NUCLEOTIDE SEQUENCE [LARGE SCALE GENOMIC DNA]</scope>
    <source>
        <strain evidence="13">ALL</strain>
    </source>
</reference>
<evidence type="ECO:0000256" key="7">
    <source>
        <dbReference type="ARBA" id="ARBA00023015"/>
    </source>
</evidence>
<dbReference type="InterPro" id="IPR033599">
    <property type="entry name" value="TAF1B/Rrn7"/>
</dbReference>
<dbReference type="GO" id="GO:0042790">
    <property type="term" value="P:nucleolar large rRNA transcription by RNA polymerase I"/>
    <property type="evidence" value="ECO:0007669"/>
    <property type="project" value="TreeGrafter"/>
</dbReference>